<dbReference type="AlphaFoldDB" id="A0A5Q0QGB2"/>
<dbReference type="EMBL" id="CP045652">
    <property type="protein sequence ID" value="QGA28081.1"/>
    <property type="molecule type" value="Genomic_DNA"/>
</dbReference>
<dbReference type="KEGG" id="sphe:GFH32_17880"/>
<dbReference type="PROSITE" id="PS51257">
    <property type="entry name" value="PROKAR_LIPOPROTEIN"/>
    <property type="match status" value="1"/>
</dbReference>
<name>A0A5Q0QGB2_9SPHI</name>
<organism evidence="2 3">
    <name type="scientific">Sphingobacterium zhuxiongii</name>
    <dbReference type="NCBI Taxonomy" id="2662364"/>
    <lineage>
        <taxon>Bacteria</taxon>
        <taxon>Pseudomonadati</taxon>
        <taxon>Bacteroidota</taxon>
        <taxon>Sphingobacteriia</taxon>
        <taxon>Sphingobacteriales</taxon>
        <taxon>Sphingobacteriaceae</taxon>
        <taxon>Sphingobacterium</taxon>
    </lineage>
</organism>
<accession>A0A5Q0QGB2</accession>
<keyword evidence="3" id="KW-1185">Reference proteome</keyword>
<keyword evidence="1" id="KW-0812">Transmembrane</keyword>
<gene>
    <name evidence="2" type="ORF">GFH32_17880</name>
</gene>
<keyword evidence="1" id="KW-1133">Transmembrane helix</keyword>
<evidence type="ECO:0000313" key="3">
    <source>
        <dbReference type="Proteomes" id="UP000326921"/>
    </source>
</evidence>
<dbReference type="Proteomes" id="UP000326921">
    <property type="component" value="Chromosome"/>
</dbReference>
<evidence type="ECO:0000313" key="2">
    <source>
        <dbReference type="EMBL" id="QGA28081.1"/>
    </source>
</evidence>
<proteinExistence type="predicted"/>
<sequence length="305" mass="34830">MERESFEQSTNKRWIWIILGIVILSCSGYWYYFGGGKNKSQPTPDDVDALKTPPAIVDTSSPPVTNITKVVPESSGEEGIYFERYQIIEQGAIGVEESTGNKFAQAFGTLVFKDPERSTSQETWAYLIEPQVGKAYPTAYMFDEKELVPTYQFDDYKKNFSLSPFNIIRTSYKQLILQNNRYNGNDYTITQNAERAQSTYCTGDFDNDGIQDIAVVLDNNEKQYSRLLILSYNEKTELPYVAFSENYSDKMRINSFKKGSKIYLSEISNGFSPAPTDGIILRGEDVKLALVYDVNLQKFKSYFQE</sequence>
<keyword evidence="1" id="KW-0472">Membrane</keyword>
<evidence type="ECO:0000256" key="1">
    <source>
        <dbReference type="SAM" id="Phobius"/>
    </source>
</evidence>
<protein>
    <submittedName>
        <fullName evidence="2">Uncharacterized protein</fullName>
    </submittedName>
</protein>
<reference evidence="2 3" key="1">
    <citation type="submission" date="2019-10" db="EMBL/GenBank/DDBJ databases">
        <authorList>
            <person name="Dong K."/>
        </authorList>
    </citation>
    <scope>NUCLEOTIDE SEQUENCE [LARGE SCALE GENOMIC DNA]</scope>
    <source>
        <strain evidence="3">dk4302</strain>
    </source>
</reference>
<dbReference type="RefSeq" id="WP_153512907.1">
    <property type="nucleotide sequence ID" value="NZ_CP045652.1"/>
</dbReference>
<feature type="transmembrane region" description="Helical" evidence="1">
    <location>
        <begin position="14"/>
        <end position="33"/>
    </location>
</feature>